<feature type="compositionally biased region" description="Basic and acidic residues" evidence="1">
    <location>
        <begin position="12"/>
        <end position="38"/>
    </location>
</feature>
<keyword evidence="3" id="KW-1185">Reference proteome</keyword>
<organism evidence="2 3">
    <name type="scientific">Senna tora</name>
    <dbReference type="NCBI Taxonomy" id="362788"/>
    <lineage>
        <taxon>Eukaryota</taxon>
        <taxon>Viridiplantae</taxon>
        <taxon>Streptophyta</taxon>
        <taxon>Embryophyta</taxon>
        <taxon>Tracheophyta</taxon>
        <taxon>Spermatophyta</taxon>
        <taxon>Magnoliopsida</taxon>
        <taxon>eudicotyledons</taxon>
        <taxon>Gunneridae</taxon>
        <taxon>Pentapetalae</taxon>
        <taxon>rosids</taxon>
        <taxon>fabids</taxon>
        <taxon>Fabales</taxon>
        <taxon>Fabaceae</taxon>
        <taxon>Caesalpinioideae</taxon>
        <taxon>Cassia clade</taxon>
        <taxon>Senna</taxon>
    </lineage>
</organism>
<dbReference type="AlphaFoldDB" id="A0A835CGV7"/>
<name>A0A835CGV7_9FABA</name>
<protein>
    <submittedName>
        <fullName evidence="2">Uncharacterized protein</fullName>
    </submittedName>
</protein>
<comment type="caution">
    <text evidence="2">The sequence shown here is derived from an EMBL/GenBank/DDBJ whole genome shotgun (WGS) entry which is preliminary data.</text>
</comment>
<feature type="region of interest" description="Disordered" evidence="1">
    <location>
        <begin position="1"/>
        <end position="57"/>
    </location>
</feature>
<feature type="compositionally biased region" description="Basic residues" evidence="1">
    <location>
        <begin position="47"/>
        <end position="57"/>
    </location>
</feature>
<evidence type="ECO:0000313" key="2">
    <source>
        <dbReference type="EMBL" id="KAF7839835.1"/>
    </source>
</evidence>
<evidence type="ECO:0000313" key="3">
    <source>
        <dbReference type="Proteomes" id="UP000634136"/>
    </source>
</evidence>
<gene>
    <name evidence="2" type="ORF">G2W53_008317</name>
</gene>
<reference evidence="2" key="1">
    <citation type="submission" date="2020-09" db="EMBL/GenBank/DDBJ databases">
        <title>Genome-Enabled Discovery of Anthraquinone Biosynthesis in Senna tora.</title>
        <authorList>
            <person name="Kang S.-H."/>
            <person name="Pandey R.P."/>
            <person name="Lee C.-M."/>
            <person name="Sim J.-S."/>
            <person name="Jeong J.-T."/>
            <person name="Choi B.-S."/>
            <person name="Jung M."/>
            <person name="Ginzburg D."/>
            <person name="Zhao K."/>
            <person name="Won S.Y."/>
            <person name="Oh T.-J."/>
            <person name="Yu Y."/>
            <person name="Kim N.-H."/>
            <person name="Lee O.R."/>
            <person name="Lee T.-H."/>
            <person name="Bashyal P."/>
            <person name="Kim T.-S."/>
            <person name="Lee W.-H."/>
            <person name="Kawkins C."/>
            <person name="Kim C.-K."/>
            <person name="Kim J.S."/>
            <person name="Ahn B.O."/>
            <person name="Rhee S.Y."/>
            <person name="Sohng J.K."/>
        </authorList>
    </citation>
    <scope>NUCLEOTIDE SEQUENCE</scope>
    <source>
        <tissue evidence="2">Leaf</tissue>
    </source>
</reference>
<proteinExistence type="predicted"/>
<dbReference type="Proteomes" id="UP000634136">
    <property type="component" value="Unassembled WGS sequence"/>
</dbReference>
<accession>A0A835CGV7</accession>
<sequence>MDSGGLSWADQWDSHPDPSPSSDKEDKKKAKSGSEKMKNLLSFKWMKDHRRKKSEKS</sequence>
<evidence type="ECO:0000256" key="1">
    <source>
        <dbReference type="SAM" id="MobiDB-lite"/>
    </source>
</evidence>
<dbReference type="EMBL" id="JAAIUW010000003">
    <property type="protein sequence ID" value="KAF7839835.1"/>
    <property type="molecule type" value="Genomic_DNA"/>
</dbReference>